<keyword evidence="3" id="KW-1185">Reference proteome</keyword>
<sequence>MPETTTTDPGHKDHHSALDNEGPQQVQQVKPQQHYPQPPNRGAGSSEEGCDWPVEHTGTTPYSEKQPCAPFEETKAMITGDDGIWTMKPSEIKKNGFGQGNRQGDNKE</sequence>
<gene>
    <name evidence="2" type="ORF">KHLLAP_LOCUS9633</name>
</gene>
<dbReference type="AlphaFoldDB" id="A0AAI8VQF6"/>
<reference evidence="2" key="1">
    <citation type="submission" date="2023-10" db="EMBL/GenBank/DDBJ databases">
        <authorList>
            <person name="Hackl T."/>
        </authorList>
    </citation>
    <scope>NUCLEOTIDE SEQUENCE</scope>
</reference>
<dbReference type="EMBL" id="CAUWAG010000012">
    <property type="protein sequence ID" value="CAJ2509165.1"/>
    <property type="molecule type" value="Genomic_DNA"/>
</dbReference>
<feature type="compositionally biased region" description="Low complexity" evidence="1">
    <location>
        <begin position="23"/>
        <end position="35"/>
    </location>
</feature>
<proteinExistence type="predicted"/>
<comment type="caution">
    <text evidence="2">The sequence shown here is derived from an EMBL/GenBank/DDBJ whole genome shotgun (WGS) entry which is preliminary data.</text>
</comment>
<feature type="region of interest" description="Disordered" evidence="1">
    <location>
        <begin position="1"/>
        <end position="108"/>
    </location>
</feature>
<evidence type="ECO:0000313" key="2">
    <source>
        <dbReference type="EMBL" id="CAJ2509165.1"/>
    </source>
</evidence>
<organism evidence="2 3">
    <name type="scientific">Anthostomella pinea</name>
    <dbReference type="NCBI Taxonomy" id="933095"/>
    <lineage>
        <taxon>Eukaryota</taxon>
        <taxon>Fungi</taxon>
        <taxon>Dikarya</taxon>
        <taxon>Ascomycota</taxon>
        <taxon>Pezizomycotina</taxon>
        <taxon>Sordariomycetes</taxon>
        <taxon>Xylariomycetidae</taxon>
        <taxon>Xylariales</taxon>
        <taxon>Xylariaceae</taxon>
        <taxon>Anthostomella</taxon>
    </lineage>
</organism>
<evidence type="ECO:0000313" key="3">
    <source>
        <dbReference type="Proteomes" id="UP001295740"/>
    </source>
</evidence>
<protein>
    <submittedName>
        <fullName evidence="2">Uu.00g141910.m01.CDS01</fullName>
    </submittedName>
</protein>
<evidence type="ECO:0000256" key="1">
    <source>
        <dbReference type="SAM" id="MobiDB-lite"/>
    </source>
</evidence>
<name>A0AAI8VQF6_9PEZI</name>
<accession>A0AAI8VQF6</accession>
<dbReference type="Proteomes" id="UP001295740">
    <property type="component" value="Unassembled WGS sequence"/>
</dbReference>
<feature type="compositionally biased region" description="Basic and acidic residues" evidence="1">
    <location>
        <begin position="9"/>
        <end position="18"/>
    </location>
</feature>